<reference evidence="2" key="1">
    <citation type="journal article" date="2014" name="Int. J. Syst. Evol. Microbiol.">
        <title>Complete genome sequence of Corynebacterium casei LMG S-19264T (=DSM 44701T), isolated from a smear-ripened cheese.</title>
        <authorList>
            <consortium name="US DOE Joint Genome Institute (JGI-PGF)"/>
            <person name="Walter F."/>
            <person name="Albersmeier A."/>
            <person name="Kalinowski J."/>
            <person name="Ruckert C."/>
        </authorList>
    </citation>
    <scope>NUCLEOTIDE SEQUENCE</scope>
    <source>
        <strain evidence="2">JCM 4059</strain>
    </source>
</reference>
<sequence>MPAPKRLDPARSRAAKFGALLRELRLAKGWSQARLGREAAMSNSLISKIETGDYVPSRDTVRSLDSALDARGRLWKQRDELDDNPDSTRVRSFLTSQSHAEVTYHIGNYVPAMLETEEHTRIGLEAGLAYFGGQLEDKLVYRAEMRAILRRPDAPLFRCVLWESALHVKTGDTRIMREQLQHLIERSREPNVELRILPFAESIGCPDVGTVIIWEGPNDRVRAWRDTGNSFGTFISGRTEVSDLMYLYDHIRSRALQPDATRELISKAIEELYPCLAADLTCP</sequence>
<dbReference type="Pfam" id="PF13560">
    <property type="entry name" value="HTH_31"/>
    <property type="match status" value="1"/>
</dbReference>
<dbReference type="AlphaFoldDB" id="A0A919B105"/>
<dbReference type="SMART" id="SM00530">
    <property type="entry name" value="HTH_XRE"/>
    <property type="match status" value="1"/>
</dbReference>
<dbReference type="InterPro" id="IPR043917">
    <property type="entry name" value="DUF5753"/>
</dbReference>
<feature type="domain" description="HTH cro/C1-type" evidence="1">
    <location>
        <begin position="21"/>
        <end position="81"/>
    </location>
</feature>
<name>A0A919B105_9ACTN</name>
<dbReference type="Pfam" id="PF19054">
    <property type="entry name" value="DUF5753"/>
    <property type="match status" value="1"/>
</dbReference>
<evidence type="ECO:0000313" key="2">
    <source>
        <dbReference type="EMBL" id="GHF33282.1"/>
    </source>
</evidence>
<dbReference type="GO" id="GO:0003677">
    <property type="term" value="F:DNA binding"/>
    <property type="evidence" value="ECO:0007669"/>
    <property type="project" value="InterPro"/>
</dbReference>
<dbReference type="EMBL" id="BNBD01000002">
    <property type="protein sequence ID" value="GHF33282.1"/>
    <property type="molecule type" value="Genomic_DNA"/>
</dbReference>
<evidence type="ECO:0000313" key="3">
    <source>
        <dbReference type="Proteomes" id="UP000638313"/>
    </source>
</evidence>
<dbReference type="InterPro" id="IPR001387">
    <property type="entry name" value="Cro/C1-type_HTH"/>
</dbReference>
<comment type="caution">
    <text evidence="2">The sequence shown here is derived from an EMBL/GenBank/DDBJ whole genome shotgun (WGS) entry which is preliminary data.</text>
</comment>
<keyword evidence="3" id="KW-1185">Reference proteome</keyword>
<reference evidence="2" key="2">
    <citation type="submission" date="2020-09" db="EMBL/GenBank/DDBJ databases">
        <authorList>
            <person name="Sun Q."/>
            <person name="Ohkuma M."/>
        </authorList>
    </citation>
    <scope>NUCLEOTIDE SEQUENCE</scope>
    <source>
        <strain evidence="2">JCM 4059</strain>
    </source>
</reference>
<organism evidence="2 3">
    <name type="scientific">Streptomyces mashuensis</name>
    <dbReference type="NCBI Taxonomy" id="33904"/>
    <lineage>
        <taxon>Bacteria</taxon>
        <taxon>Bacillati</taxon>
        <taxon>Actinomycetota</taxon>
        <taxon>Actinomycetes</taxon>
        <taxon>Kitasatosporales</taxon>
        <taxon>Streptomycetaceae</taxon>
        <taxon>Streptomyces</taxon>
    </lineage>
</organism>
<gene>
    <name evidence="2" type="ORF">GCM10010218_12970</name>
</gene>
<dbReference type="Proteomes" id="UP000638313">
    <property type="component" value="Unassembled WGS sequence"/>
</dbReference>
<dbReference type="RefSeq" id="WP_190128451.1">
    <property type="nucleotide sequence ID" value="NZ_BNBD01000002.1"/>
</dbReference>
<evidence type="ECO:0000259" key="1">
    <source>
        <dbReference type="PROSITE" id="PS50943"/>
    </source>
</evidence>
<dbReference type="CDD" id="cd00093">
    <property type="entry name" value="HTH_XRE"/>
    <property type="match status" value="1"/>
</dbReference>
<dbReference type="SUPFAM" id="SSF47413">
    <property type="entry name" value="lambda repressor-like DNA-binding domains"/>
    <property type="match status" value="1"/>
</dbReference>
<accession>A0A919B105</accession>
<protein>
    <recommendedName>
        <fullName evidence="1">HTH cro/C1-type domain-containing protein</fullName>
    </recommendedName>
</protein>
<dbReference type="InterPro" id="IPR010982">
    <property type="entry name" value="Lambda_DNA-bd_dom_sf"/>
</dbReference>
<dbReference type="Gene3D" id="1.10.260.40">
    <property type="entry name" value="lambda repressor-like DNA-binding domains"/>
    <property type="match status" value="1"/>
</dbReference>
<proteinExistence type="predicted"/>
<dbReference type="PROSITE" id="PS50943">
    <property type="entry name" value="HTH_CROC1"/>
    <property type="match status" value="1"/>
</dbReference>